<evidence type="ECO:0000259" key="3">
    <source>
        <dbReference type="PROSITE" id="PS50076"/>
    </source>
</evidence>
<dbReference type="InterPro" id="IPR051948">
    <property type="entry name" value="Hsp70_co-chaperone_J-domain"/>
</dbReference>
<dbReference type="InterPro" id="IPR036869">
    <property type="entry name" value="J_dom_sf"/>
</dbReference>
<dbReference type="OrthoDB" id="442087at2759"/>
<dbReference type="STRING" id="1664694.A0A0N0NMY3"/>
<dbReference type="EMBL" id="LFJN01000011">
    <property type="protein sequence ID" value="KPI40749.1"/>
    <property type="molecule type" value="Genomic_DNA"/>
</dbReference>
<dbReference type="GO" id="GO:0005783">
    <property type="term" value="C:endoplasmic reticulum"/>
    <property type="evidence" value="ECO:0007669"/>
    <property type="project" value="TreeGrafter"/>
</dbReference>
<dbReference type="GO" id="GO:0051787">
    <property type="term" value="F:misfolded protein binding"/>
    <property type="evidence" value="ECO:0007669"/>
    <property type="project" value="TreeGrafter"/>
</dbReference>
<organism evidence="4 5">
    <name type="scientific">Cyphellophora attinorum</name>
    <dbReference type="NCBI Taxonomy" id="1664694"/>
    <lineage>
        <taxon>Eukaryota</taxon>
        <taxon>Fungi</taxon>
        <taxon>Dikarya</taxon>
        <taxon>Ascomycota</taxon>
        <taxon>Pezizomycotina</taxon>
        <taxon>Eurotiomycetes</taxon>
        <taxon>Chaetothyriomycetidae</taxon>
        <taxon>Chaetothyriales</taxon>
        <taxon>Cyphellophoraceae</taxon>
        <taxon>Cyphellophora</taxon>
    </lineage>
</organism>
<dbReference type="PANTHER" id="PTHR44360">
    <property type="entry name" value="DNAJ HOMOLOG SUBFAMILY B MEMBER 9"/>
    <property type="match status" value="1"/>
</dbReference>
<feature type="compositionally biased region" description="Basic residues" evidence="2">
    <location>
        <begin position="384"/>
        <end position="396"/>
    </location>
</feature>
<dbReference type="PROSITE" id="PS50076">
    <property type="entry name" value="DNAJ_2"/>
    <property type="match status" value="1"/>
</dbReference>
<evidence type="ECO:0000313" key="5">
    <source>
        <dbReference type="Proteomes" id="UP000038010"/>
    </source>
</evidence>
<dbReference type="GO" id="GO:0051087">
    <property type="term" value="F:protein-folding chaperone binding"/>
    <property type="evidence" value="ECO:0007669"/>
    <property type="project" value="TreeGrafter"/>
</dbReference>
<comment type="caution">
    <text evidence="4">The sequence shown here is derived from an EMBL/GenBank/DDBJ whole genome shotgun (WGS) entry which is preliminary data.</text>
</comment>
<feature type="compositionally biased region" description="Basic residues" evidence="2">
    <location>
        <begin position="179"/>
        <end position="198"/>
    </location>
</feature>
<reference evidence="4 5" key="1">
    <citation type="submission" date="2015-06" db="EMBL/GenBank/DDBJ databases">
        <title>Draft genome of the ant-associated black yeast Phialophora attae CBS 131958.</title>
        <authorList>
            <person name="Moreno L.F."/>
            <person name="Stielow B.J."/>
            <person name="de Hoog S."/>
            <person name="Vicente V.A."/>
            <person name="Weiss V.A."/>
            <person name="de Vries M."/>
            <person name="Cruz L.M."/>
            <person name="Souza E.M."/>
        </authorList>
    </citation>
    <scope>NUCLEOTIDE SEQUENCE [LARGE SCALE GENOMIC DNA]</scope>
    <source>
        <strain evidence="4 5">CBS 131958</strain>
    </source>
</reference>
<dbReference type="AlphaFoldDB" id="A0A0N0NMY3"/>
<feature type="compositionally biased region" description="Low complexity" evidence="2">
    <location>
        <begin position="243"/>
        <end position="255"/>
    </location>
</feature>
<dbReference type="PRINTS" id="PR00625">
    <property type="entry name" value="JDOMAIN"/>
</dbReference>
<dbReference type="SMART" id="SM00271">
    <property type="entry name" value="DnaJ"/>
    <property type="match status" value="1"/>
</dbReference>
<evidence type="ECO:0000256" key="2">
    <source>
        <dbReference type="SAM" id="MobiDB-lite"/>
    </source>
</evidence>
<feature type="region of interest" description="Disordered" evidence="2">
    <location>
        <begin position="142"/>
        <end position="266"/>
    </location>
</feature>
<keyword evidence="5" id="KW-1185">Reference proteome</keyword>
<proteinExistence type="predicted"/>
<name>A0A0N0NMY3_9EURO</name>
<sequence>MSAASFPWSYSYDRTIRRVRLGAAAQSVSQQPRQAIMNDNDRFDVSKDYYAILGVTWDGARDATTLKRCYHKLALKYHPDKTGDTNNDEFFKQVLQAYEVLRDVTVRFDYDNARQLAGYPKAGPESPNPHEAFTETNATFPEAQTASAESEEAPGAAEGEQRRSPRQPKAPGKGYGHPKPSKPKRASKAKKAGKFKQTPRKDNKNTKKQAEREWAYDQYVYAEDSASPGSEADAGTHRDRSGPRTYGPRTPTPETSSPQTLSSPIVDRDLPEVDFTPIGNWSEGPIWDPKNFPFETYWHDDYTATDFMAGLDSAVKLLVSRARAAVVAEKDALRRMEGDHSAMYFERVKEYEDAKAEAGNLMNMCTYAHRLYEQHRSRSSGLKGARKSAKSRRANARRQPGCGY</sequence>
<dbReference type="Pfam" id="PF00226">
    <property type="entry name" value="DnaJ"/>
    <property type="match status" value="1"/>
</dbReference>
<keyword evidence="4" id="KW-0238">DNA-binding</keyword>
<protein>
    <submittedName>
        <fullName evidence="4">Curved DNA-binding protein</fullName>
    </submittedName>
</protein>
<dbReference type="CDD" id="cd06257">
    <property type="entry name" value="DnaJ"/>
    <property type="match status" value="1"/>
</dbReference>
<dbReference type="InterPro" id="IPR001623">
    <property type="entry name" value="DnaJ_domain"/>
</dbReference>
<keyword evidence="1" id="KW-0143">Chaperone</keyword>
<dbReference type="GO" id="GO:0036503">
    <property type="term" value="P:ERAD pathway"/>
    <property type="evidence" value="ECO:0007669"/>
    <property type="project" value="TreeGrafter"/>
</dbReference>
<dbReference type="RefSeq" id="XP_018000712.1">
    <property type="nucleotide sequence ID" value="XM_018139630.1"/>
</dbReference>
<dbReference type="Gene3D" id="1.10.287.110">
    <property type="entry name" value="DnaJ domain"/>
    <property type="match status" value="1"/>
</dbReference>
<evidence type="ECO:0000256" key="1">
    <source>
        <dbReference type="ARBA" id="ARBA00023186"/>
    </source>
</evidence>
<evidence type="ECO:0000313" key="4">
    <source>
        <dbReference type="EMBL" id="KPI40749.1"/>
    </source>
</evidence>
<dbReference type="SUPFAM" id="SSF46565">
    <property type="entry name" value="Chaperone J-domain"/>
    <property type="match status" value="1"/>
</dbReference>
<feature type="domain" description="J" evidence="3">
    <location>
        <begin position="48"/>
        <end position="114"/>
    </location>
</feature>
<feature type="compositionally biased region" description="Basic and acidic residues" evidence="2">
    <location>
        <begin position="199"/>
        <end position="215"/>
    </location>
</feature>
<accession>A0A0N0NMY3</accession>
<dbReference type="PANTHER" id="PTHR44360:SF1">
    <property type="entry name" value="DNAJ HOMOLOG SUBFAMILY B MEMBER 9"/>
    <property type="match status" value="1"/>
</dbReference>
<gene>
    <name evidence="4" type="ORF">AB675_10832</name>
</gene>
<dbReference type="Proteomes" id="UP000038010">
    <property type="component" value="Unassembled WGS sequence"/>
</dbReference>
<dbReference type="GO" id="GO:0003677">
    <property type="term" value="F:DNA binding"/>
    <property type="evidence" value="ECO:0007669"/>
    <property type="project" value="UniProtKB-KW"/>
</dbReference>
<dbReference type="GeneID" id="28731510"/>
<dbReference type="VEuPathDB" id="FungiDB:AB675_10832"/>
<feature type="compositionally biased region" description="Low complexity" evidence="2">
    <location>
        <begin position="142"/>
        <end position="158"/>
    </location>
</feature>
<feature type="region of interest" description="Disordered" evidence="2">
    <location>
        <begin position="377"/>
        <end position="404"/>
    </location>
</feature>